<dbReference type="AlphaFoldDB" id="A0A7C4MMR0"/>
<dbReference type="EMBL" id="DSUH01000169">
    <property type="protein sequence ID" value="HGU32623.1"/>
    <property type="molecule type" value="Genomic_DNA"/>
</dbReference>
<dbReference type="SUPFAM" id="SSF51717">
    <property type="entry name" value="Dihydropteroate synthetase-like"/>
    <property type="match status" value="1"/>
</dbReference>
<dbReference type="InterPro" id="IPR011005">
    <property type="entry name" value="Dihydropteroate_synth-like_sf"/>
</dbReference>
<evidence type="ECO:0000259" key="2">
    <source>
        <dbReference type="Pfam" id="PF03599"/>
    </source>
</evidence>
<gene>
    <name evidence="3" type="ORF">ENS29_07190</name>
</gene>
<name>A0A7C4MMR0_9BACT</name>
<evidence type="ECO:0000256" key="1">
    <source>
        <dbReference type="SAM" id="MobiDB-lite"/>
    </source>
</evidence>
<dbReference type="InterPro" id="IPR051069">
    <property type="entry name" value="ACDS_complex_subunit"/>
</dbReference>
<feature type="domain" description="CO dehydrogenase/acetyl-CoA synthase delta subunit TIM barrel" evidence="2">
    <location>
        <begin position="17"/>
        <end position="298"/>
    </location>
</feature>
<protein>
    <submittedName>
        <fullName evidence="3">Acetyl-CoA decarbonylase/synthase complex subunit delta</fullName>
    </submittedName>
</protein>
<reference evidence="3" key="1">
    <citation type="journal article" date="2020" name="mSystems">
        <title>Genome- and Community-Level Interaction Insights into Carbon Utilization and Element Cycling Functions of Hydrothermarchaeota in Hydrothermal Sediment.</title>
        <authorList>
            <person name="Zhou Z."/>
            <person name="Liu Y."/>
            <person name="Xu W."/>
            <person name="Pan J."/>
            <person name="Luo Z.H."/>
            <person name="Li M."/>
        </authorList>
    </citation>
    <scope>NUCLEOTIDE SEQUENCE [LARGE SCALE GENOMIC DNA]</scope>
    <source>
        <strain evidence="3">SpSt-477</strain>
    </source>
</reference>
<organism evidence="3">
    <name type="scientific">Desulfatirhabdium butyrativorans</name>
    <dbReference type="NCBI Taxonomy" id="340467"/>
    <lineage>
        <taxon>Bacteria</taxon>
        <taxon>Pseudomonadati</taxon>
        <taxon>Thermodesulfobacteriota</taxon>
        <taxon>Desulfobacteria</taxon>
        <taxon>Desulfobacterales</taxon>
        <taxon>Desulfatirhabdiaceae</taxon>
        <taxon>Desulfatirhabdium</taxon>
    </lineage>
</organism>
<feature type="region of interest" description="Disordered" evidence="1">
    <location>
        <begin position="357"/>
        <end position="396"/>
    </location>
</feature>
<dbReference type="NCBIfam" id="NF003377">
    <property type="entry name" value="PRK04452.1-3"/>
    <property type="match status" value="1"/>
</dbReference>
<sequence length="524" mass="55653">MGLDIVKESYTGSIRAITLGKGPKAVTVGGQNCYPFYLFEGTMPNKPRIAMEVWDMQPEEWPEAALSHFKDVVSDPAAWAKKCVNEFGAEMIVLQLKSTDPNGNDASPEQAAETVKKVQAAVDVPVILWGCANVQKDEAVFKKIAEECQGTNLVLGPVEEKNHKAIGAAAMGYGHTVISSSPIDVNLAKQINILLENLGMPTDKILIDPTTGGLGYGLEYSYSVMERLRMAALNQGDDKLQYPIINNLGNEVWKCKEAKLGIDEAPTLGDPEKRGILMEAVGAVAYLLAGSDILVMRHPESIRMVKAFIELLMNGGSAKAIAGIQKQLPEAVVDLAALAPAPDLTIAEEKAKPAPAAAAAKAEAPKAAAPAPAAPKAEAPAAPEAPKVEAKAEAPVVDKAAEEAKAKAEAEAKAKADAEAKAKAEADAKAKAEADAKAKAEAEAKAKADAEAKAKADEEAKLKAEAAKREAEEEALRQQRAKEREERRAAMQKAEAVAVTLTAAAIQKSMTDKILDQLKRIHRR</sequence>
<comment type="caution">
    <text evidence="3">The sequence shown here is derived from an EMBL/GenBank/DDBJ whole genome shotgun (WGS) entry which is preliminary data.</text>
</comment>
<dbReference type="PANTHER" id="PTHR36214">
    <property type="match status" value="1"/>
</dbReference>
<feature type="region of interest" description="Disordered" evidence="1">
    <location>
        <begin position="434"/>
        <end position="489"/>
    </location>
</feature>
<dbReference type="NCBIfam" id="NF003376">
    <property type="entry name" value="PRK04452.1-2"/>
    <property type="match status" value="1"/>
</dbReference>
<dbReference type="Pfam" id="PF03599">
    <property type="entry name" value="CdhD"/>
    <property type="match status" value="1"/>
</dbReference>
<proteinExistence type="predicted"/>
<dbReference type="Gene3D" id="3.20.20.20">
    <property type="entry name" value="Dihydropteroate synthase-like"/>
    <property type="match status" value="1"/>
</dbReference>
<accession>A0A7C4MMR0</accession>
<feature type="compositionally biased region" description="Low complexity" evidence="1">
    <location>
        <begin position="357"/>
        <end position="385"/>
    </location>
</feature>
<dbReference type="InterPro" id="IPR016041">
    <property type="entry name" value="Ac-CoA_synth_d_su_TIM-brl"/>
</dbReference>
<evidence type="ECO:0000313" key="3">
    <source>
        <dbReference type="EMBL" id="HGU32623.1"/>
    </source>
</evidence>
<dbReference type="PANTHER" id="PTHR36214:SF5">
    <property type="entry name" value="ACETYL-COA DECARBONYLASE_SYNTHASE COMPLEX SUBUNIT DELTA"/>
    <property type="match status" value="1"/>
</dbReference>